<protein>
    <submittedName>
        <fullName evidence="3">SRPBCC family protein</fullName>
    </submittedName>
</protein>
<dbReference type="Pfam" id="PF08327">
    <property type="entry name" value="AHSA1"/>
    <property type="match status" value="1"/>
</dbReference>
<evidence type="ECO:0000259" key="2">
    <source>
        <dbReference type="Pfam" id="PF08327"/>
    </source>
</evidence>
<dbReference type="EMBL" id="JBHUPD010000001">
    <property type="protein sequence ID" value="MFD2872038.1"/>
    <property type="molecule type" value="Genomic_DNA"/>
</dbReference>
<dbReference type="Proteomes" id="UP001597557">
    <property type="component" value="Unassembled WGS sequence"/>
</dbReference>
<proteinExistence type="inferred from homology"/>
<comment type="similarity">
    <text evidence="1">Belongs to the AHA1 family.</text>
</comment>
<feature type="domain" description="Activator of Hsp90 ATPase homologue 1/2-like C-terminal" evidence="2">
    <location>
        <begin position="16"/>
        <end position="145"/>
    </location>
</feature>
<dbReference type="InterPro" id="IPR013538">
    <property type="entry name" value="ASHA1/2-like_C"/>
</dbReference>
<dbReference type="SUPFAM" id="SSF55961">
    <property type="entry name" value="Bet v1-like"/>
    <property type="match status" value="1"/>
</dbReference>
<dbReference type="RefSeq" id="WP_377183310.1">
    <property type="nucleotide sequence ID" value="NZ_JBHUPD010000001.1"/>
</dbReference>
<keyword evidence="4" id="KW-1185">Reference proteome</keyword>
<gene>
    <name evidence="3" type="ORF">ACFS5N_06140</name>
</gene>
<evidence type="ECO:0000313" key="3">
    <source>
        <dbReference type="EMBL" id="MFD2872038.1"/>
    </source>
</evidence>
<organism evidence="3 4">
    <name type="scientific">Mucilaginibacter ximonensis</name>
    <dbReference type="NCBI Taxonomy" id="538021"/>
    <lineage>
        <taxon>Bacteria</taxon>
        <taxon>Pseudomonadati</taxon>
        <taxon>Bacteroidota</taxon>
        <taxon>Sphingobacteriia</taxon>
        <taxon>Sphingobacteriales</taxon>
        <taxon>Sphingobacteriaceae</taxon>
        <taxon>Mucilaginibacter</taxon>
    </lineage>
</organism>
<sequence>METINLTTIKKEVLVNASQETAFKVFTGRMDAWWPKTHHVGKCPMVESVLEQKQSGRWFSRHEDGSEVEIGHILKWEPYGQVILAWQIDGNFQYDPALITEVEVNFIAEGPKTTRVVMEHRDLQKLGGGAKVVGDMDNGWGMILNLYKVVADEA</sequence>
<dbReference type="InterPro" id="IPR023393">
    <property type="entry name" value="START-like_dom_sf"/>
</dbReference>
<dbReference type="CDD" id="cd08891">
    <property type="entry name" value="SRPBCC_CalC"/>
    <property type="match status" value="1"/>
</dbReference>
<dbReference type="Gene3D" id="3.30.530.20">
    <property type="match status" value="1"/>
</dbReference>
<accession>A0ABW5Y9I7</accession>
<comment type="caution">
    <text evidence="3">The sequence shown here is derived from an EMBL/GenBank/DDBJ whole genome shotgun (WGS) entry which is preliminary data.</text>
</comment>
<reference evidence="4" key="1">
    <citation type="journal article" date="2019" name="Int. J. Syst. Evol. Microbiol.">
        <title>The Global Catalogue of Microorganisms (GCM) 10K type strain sequencing project: providing services to taxonomists for standard genome sequencing and annotation.</title>
        <authorList>
            <consortium name="The Broad Institute Genomics Platform"/>
            <consortium name="The Broad Institute Genome Sequencing Center for Infectious Disease"/>
            <person name="Wu L."/>
            <person name="Ma J."/>
        </authorList>
    </citation>
    <scope>NUCLEOTIDE SEQUENCE [LARGE SCALE GENOMIC DNA]</scope>
    <source>
        <strain evidence="4">KCTC 22437</strain>
    </source>
</reference>
<evidence type="ECO:0000313" key="4">
    <source>
        <dbReference type="Proteomes" id="UP001597557"/>
    </source>
</evidence>
<evidence type="ECO:0000256" key="1">
    <source>
        <dbReference type="ARBA" id="ARBA00006817"/>
    </source>
</evidence>
<name>A0ABW5Y9I7_9SPHI</name>